<dbReference type="EMBL" id="LK931336">
    <property type="protein sequence ID" value="CDZ83179.1"/>
    <property type="molecule type" value="Genomic_DNA"/>
</dbReference>
<accession>A0A078LGI5</accession>
<reference evidence="1" key="1">
    <citation type="submission" date="2014-06" db="EMBL/GenBank/DDBJ databases">
        <authorList>
            <person name="Urmite Genomes Urmite Genomes"/>
        </authorList>
    </citation>
    <scope>NUCLEOTIDE SEQUENCE</scope>
</reference>
<gene>
    <name evidence="1" type="ORF">BN1086_01287</name>
</gene>
<evidence type="ECO:0000313" key="1">
    <source>
        <dbReference type="EMBL" id="CDZ83179.1"/>
    </source>
</evidence>
<name>A0A078LGI5_CITKO</name>
<dbReference type="AlphaFoldDB" id="A0A078LGI5"/>
<sequence length="82" mass="9200">MAARCHLRGVHDLPVIKCNSKWANILEATGKCSLSDMTVESGLLFLCCSNQAVKPFLMTIKHWVRAGICQIFCRDSVLCFLR</sequence>
<protein>
    <submittedName>
        <fullName evidence="1">Uncharacterized protein</fullName>
    </submittedName>
</protein>
<organism evidence="1">
    <name type="scientific">Citrobacter koseri</name>
    <name type="common">Citrobacter diversus</name>
    <dbReference type="NCBI Taxonomy" id="545"/>
    <lineage>
        <taxon>Bacteria</taxon>
        <taxon>Pseudomonadati</taxon>
        <taxon>Pseudomonadota</taxon>
        <taxon>Gammaproteobacteria</taxon>
        <taxon>Enterobacterales</taxon>
        <taxon>Enterobacteriaceae</taxon>
        <taxon>Citrobacter</taxon>
    </lineage>
</organism>
<proteinExistence type="predicted"/>